<evidence type="ECO:0000313" key="2">
    <source>
        <dbReference type="EMBL" id="EER89084.3"/>
    </source>
</evidence>
<dbReference type="Gene3D" id="1.20.58.80">
    <property type="entry name" value="Phosphotransferase system, lactose/cellobiose-type IIA subunit"/>
    <property type="match status" value="1"/>
</dbReference>
<dbReference type="AlphaFoldDB" id="C5Z2U2"/>
<gene>
    <name evidence="2" type="ORF">SORBI_3010G012700</name>
</gene>
<evidence type="ECO:0000313" key="3">
    <source>
        <dbReference type="Proteomes" id="UP000000768"/>
    </source>
</evidence>
<evidence type="ECO:0000256" key="1">
    <source>
        <dbReference type="SAM" id="MobiDB-lite"/>
    </source>
</evidence>
<dbReference type="EMBL" id="CM000769">
    <property type="protein sequence ID" value="EER89084.3"/>
    <property type="molecule type" value="Genomic_DNA"/>
</dbReference>
<name>C5Z2U2_SORBI</name>
<keyword evidence="3" id="KW-1185">Reference proteome</keyword>
<dbReference type="InParanoid" id="C5Z2U2"/>
<accession>C5Z2U2</accession>
<dbReference type="Gramene" id="EER89084">
    <property type="protein sequence ID" value="EER89084"/>
    <property type="gene ID" value="SORBI_3010G012700"/>
</dbReference>
<feature type="compositionally biased region" description="Polar residues" evidence="1">
    <location>
        <begin position="84"/>
        <end position="103"/>
    </location>
</feature>
<reference evidence="2 3" key="1">
    <citation type="journal article" date="2009" name="Nature">
        <title>The Sorghum bicolor genome and the diversification of grasses.</title>
        <authorList>
            <person name="Paterson A.H."/>
            <person name="Bowers J.E."/>
            <person name="Bruggmann R."/>
            <person name="Dubchak I."/>
            <person name="Grimwood J."/>
            <person name="Gundlach H."/>
            <person name="Haberer G."/>
            <person name="Hellsten U."/>
            <person name="Mitros T."/>
            <person name="Poliakov A."/>
            <person name="Schmutz J."/>
            <person name="Spannagl M."/>
            <person name="Tang H."/>
            <person name="Wang X."/>
            <person name="Wicker T."/>
            <person name="Bharti A.K."/>
            <person name="Chapman J."/>
            <person name="Feltus F.A."/>
            <person name="Gowik U."/>
            <person name="Grigoriev I.V."/>
            <person name="Lyons E."/>
            <person name="Maher C.A."/>
            <person name="Martis M."/>
            <person name="Narechania A."/>
            <person name="Otillar R.P."/>
            <person name="Penning B.W."/>
            <person name="Salamov A.A."/>
            <person name="Wang Y."/>
            <person name="Zhang L."/>
            <person name="Carpita N.C."/>
            <person name="Freeling M."/>
            <person name="Gingle A.R."/>
            <person name="Hash C.T."/>
            <person name="Keller B."/>
            <person name="Klein P."/>
            <person name="Kresovich S."/>
            <person name="McCann M.C."/>
            <person name="Ming R."/>
            <person name="Peterson D.G."/>
            <person name="Mehboob-ur-Rahman"/>
            <person name="Ware D."/>
            <person name="Westhoff P."/>
            <person name="Mayer K.F."/>
            <person name="Messing J."/>
            <person name="Rokhsar D.S."/>
        </authorList>
    </citation>
    <scope>NUCLEOTIDE SEQUENCE [LARGE SCALE GENOMIC DNA]</scope>
    <source>
        <strain evidence="3">cv. BTx623</strain>
    </source>
</reference>
<protein>
    <submittedName>
        <fullName evidence="2">Uncharacterized protein</fullName>
    </submittedName>
</protein>
<dbReference type="HOGENOM" id="CLU_790772_0_0_1"/>
<organism evidence="2 3">
    <name type="scientific">Sorghum bicolor</name>
    <name type="common">Sorghum</name>
    <name type="synonym">Sorghum vulgare</name>
    <dbReference type="NCBI Taxonomy" id="4558"/>
    <lineage>
        <taxon>Eukaryota</taxon>
        <taxon>Viridiplantae</taxon>
        <taxon>Streptophyta</taxon>
        <taxon>Embryophyta</taxon>
        <taxon>Tracheophyta</taxon>
        <taxon>Spermatophyta</taxon>
        <taxon>Magnoliopsida</taxon>
        <taxon>Liliopsida</taxon>
        <taxon>Poales</taxon>
        <taxon>Poaceae</taxon>
        <taxon>PACMAD clade</taxon>
        <taxon>Panicoideae</taxon>
        <taxon>Andropogonodae</taxon>
        <taxon>Andropogoneae</taxon>
        <taxon>Sorghinae</taxon>
        <taxon>Sorghum</taxon>
    </lineage>
</organism>
<proteinExistence type="predicted"/>
<dbReference type="Proteomes" id="UP000000768">
    <property type="component" value="Chromosome 10"/>
</dbReference>
<feature type="region of interest" description="Disordered" evidence="1">
    <location>
        <begin position="74"/>
        <end position="103"/>
    </location>
</feature>
<dbReference type="STRING" id="4558.C5Z2U2"/>
<sequence>MANLRAHSTAEMANHPHARLLEHIKLARQYAREGLGDTSILFFNRAIDHINRWMDCKKAIAEEVELAKQLDAQLNSHKEAPGTRRSTTADTTQLCSASADQAY</sequence>
<reference evidence="3" key="2">
    <citation type="journal article" date="2018" name="Plant J.">
        <title>The Sorghum bicolor reference genome: improved assembly, gene annotations, a transcriptome atlas, and signatures of genome organization.</title>
        <authorList>
            <person name="McCormick R.F."/>
            <person name="Truong S.K."/>
            <person name="Sreedasyam A."/>
            <person name="Jenkins J."/>
            <person name="Shu S."/>
            <person name="Sims D."/>
            <person name="Kennedy M."/>
            <person name="Amirebrahimi M."/>
            <person name="Weers B.D."/>
            <person name="McKinley B."/>
            <person name="Mattison A."/>
            <person name="Morishige D.T."/>
            <person name="Grimwood J."/>
            <person name="Schmutz J."/>
            <person name="Mullet J.E."/>
        </authorList>
    </citation>
    <scope>NUCLEOTIDE SEQUENCE [LARGE SCALE GENOMIC DNA]</scope>
    <source>
        <strain evidence="3">cv. BTx623</strain>
    </source>
</reference>